<dbReference type="EC" id="3.1.-.-" evidence="9"/>
<keyword evidence="3 9" id="KW-0698">rRNA processing</keyword>
<comment type="cofactor">
    <cofactor evidence="9">
        <name>Zn(2+)</name>
        <dbReference type="ChEBI" id="CHEBI:29105"/>
    </cofactor>
    <text evidence="9">Binds 1 zinc ion.</text>
</comment>
<evidence type="ECO:0000256" key="9">
    <source>
        <dbReference type="HAMAP-Rule" id="MF_00009"/>
    </source>
</evidence>
<protein>
    <recommendedName>
        <fullName evidence="9">Endoribonuclease YbeY</fullName>
        <ecNumber evidence="9">3.1.-.-</ecNumber>
    </recommendedName>
</protein>
<keyword evidence="9" id="KW-0963">Cytoplasm</keyword>
<comment type="subcellular location">
    <subcellularLocation>
        <location evidence="9">Cytoplasm</location>
    </subcellularLocation>
</comment>
<evidence type="ECO:0000256" key="1">
    <source>
        <dbReference type="ARBA" id="ARBA00010875"/>
    </source>
</evidence>
<keyword evidence="7 9" id="KW-0378">Hydrolase</keyword>
<dbReference type="RefSeq" id="WP_141189956.1">
    <property type="nucleotide sequence ID" value="NZ_JBHUMR010000014.1"/>
</dbReference>
<dbReference type="SUPFAM" id="SSF55486">
    <property type="entry name" value="Metalloproteases ('zincins'), catalytic domain"/>
    <property type="match status" value="1"/>
</dbReference>
<feature type="binding site" evidence="9">
    <location>
        <position position="134"/>
    </location>
    <ligand>
        <name>Zn(2+)</name>
        <dbReference type="ChEBI" id="CHEBI:29105"/>
        <note>catalytic</note>
    </ligand>
</feature>
<keyword evidence="2 9" id="KW-0690">Ribosome biogenesis</keyword>
<reference evidence="11" key="1">
    <citation type="journal article" date="2019" name="Int. J. Syst. Evol. Microbiol.">
        <title>The Global Catalogue of Microorganisms (GCM) 10K type strain sequencing project: providing services to taxonomists for standard genome sequencing and annotation.</title>
        <authorList>
            <consortium name="The Broad Institute Genomics Platform"/>
            <consortium name="The Broad Institute Genome Sequencing Center for Infectious Disease"/>
            <person name="Wu L."/>
            <person name="Ma J."/>
        </authorList>
    </citation>
    <scope>NUCLEOTIDE SEQUENCE [LARGE SCALE GENOMIC DNA]</scope>
    <source>
        <strain evidence="11">TISTR 2241</strain>
    </source>
</reference>
<dbReference type="Gene3D" id="3.40.390.30">
    <property type="entry name" value="Metalloproteases ('zincins'), catalytic domain"/>
    <property type="match status" value="1"/>
</dbReference>
<keyword evidence="5 9" id="KW-0479">Metal-binding</keyword>
<evidence type="ECO:0000313" key="10">
    <source>
        <dbReference type="EMBL" id="MFD2618273.1"/>
    </source>
</evidence>
<evidence type="ECO:0000256" key="4">
    <source>
        <dbReference type="ARBA" id="ARBA00022722"/>
    </source>
</evidence>
<evidence type="ECO:0000256" key="7">
    <source>
        <dbReference type="ARBA" id="ARBA00022801"/>
    </source>
</evidence>
<name>A0ABW5PTM6_9BACI</name>
<keyword evidence="8 9" id="KW-0862">Zinc</keyword>
<dbReference type="PANTHER" id="PTHR46986:SF1">
    <property type="entry name" value="ENDORIBONUCLEASE YBEY, CHLOROPLASTIC"/>
    <property type="match status" value="1"/>
</dbReference>
<evidence type="ECO:0000256" key="2">
    <source>
        <dbReference type="ARBA" id="ARBA00022517"/>
    </source>
</evidence>
<comment type="similarity">
    <text evidence="1 9">Belongs to the endoribonuclease YbeY family.</text>
</comment>
<evidence type="ECO:0000313" key="11">
    <source>
        <dbReference type="Proteomes" id="UP001597458"/>
    </source>
</evidence>
<feature type="binding site" evidence="9">
    <location>
        <position position="124"/>
    </location>
    <ligand>
        <name>Zn(2+)</name>
        <dbReference type="ChEBI" id="CHEBI:29105"/>
        <note>catalytic</note>
    </ligand>
</feature>
<dbReference type="InterPro" id="IPR023091">
    <property type="entry name" value="MetalPrtase_cat_dom_sf_prd"/>
</dbReference>
<sequence>MTLTIDMYDETGELRPDQEKLISELLEHAKETLEIEGDCELSLTFVDNDRIQAINAEYRDKDQPTDVISFALEELDDDEVSIIDPDLEAPRVLGDIIVSIPKAREQAQSYDHSFDRELGFLVIHGLLHLLGYDHMTESDAKKMFTLQEEILSSFGLKRE</sequence>
<comment type="function">
    <text evidence="9">Single strand-specific metallo-endoribonuclease involved in late-stage 70S ribosome quality control and in maturation of the 3' terminus of the 16S rRNA.</text>
</comment>
<dbReference type="InterPro" id="IPR002036">
    <property type="entry name" value="YbeY"/>
</dbReference>
<gene>
    <name evidence="9 10" type="primary">ybeY</name>
    <name evidence="10" type="ORF">ACFSTF_13235</name>
</gene>
<evidence type="ECO:0000256" key="6">
    <source>
        <dbReference type="ARBA" id="ARBA00022759"/>
    </source>
</evidence>
<keyword evidence="11" id="KW-1185">Reference proteome</keyword>
<keyword evidence="4 9" id="KW-0540">Nuclease</keyword>
<dbReference type="EMBL" id="JBHUMR010000014">
    <property type="protein sequence ID" value="MFD2618273.1"/>
    <property type="molecule type" value="Genomic_DNA"/>
</dbReference>
<evidence type="ECO:0000256" key="5">
    <source>
        <dbReference type="ARBA" id="ARBA00022723"/>
    </source>
</evidence>
<feature type="binding site" evidence="9">
    <location>
        <position position="128"/>
    </location>
    <ligand>
        <name>Zn(2+)</name>
        <dbReference type="ChEBI" id="CHEBI:29105"/>
        <note>catalytic</note>
    </ligand>
</feature>
<dbReference type="Pfam" id="PF02130">
    <property type="entry name" value="YbeY"/>
    <property type="match status" value="1"/>
</dbReference>
<proteinExistence type="inferred from homology"/>
<evidence type="ECO:0000256" key="3">
    <source>
        <dbReference type="ARBA" id="ARBA00022552"/>
    </source>
</evidence>
<dbReference type="PROSITE" id="PS01306">
    <property type="entry name" value="UPF0054"/>
    <property type="match status" value="1"/>
</dbReference>
<dbReference type="HAMAP" id="MF_00009">
    <property type="entry name" value="Endoribonucl_YbeY"/>
    <property type="match status" value="1"/>
</dbReference>
<accession>A0ABW5PTM6</accession>
<comment type="caution">
    <text evidence="10">The sequence shown here is derived from an EMBL/GenBank/DDBJ whole genome shotgun (WGS) entry which is preliminary data.</text>
</comment>
<organism evidence="10 11">
    <name type="scientific">Terrilactibacillus laevilacticus</name>
    <dbReference type="NCBI Taxonomy" id="1380157"/>
    <lineage>
        <taxon>Bacteria</taxon>
        <taxon>Bacillati</taxon>
        <taxon>Bacillota</taxon>
        <taxon>Bacilli</taxon>
        <taxon>Bacillales</taxon>
        <taxon>Bacillaceae</taxon>
        <taxon>Terrilactibacillus</taxon>
    </lineage>
</organism>
<evidence type="ECO:0000256" key="8">
    <source>
        <dbReference type="ARBA" id="ARBA00022833"/>
    </source>
</evidence>
<dbReference type="PANTHER" id="PTHR46986">
    <property type="entry name" value="ENDORIBONUCLEASE YBEY, CHLOROPLASTIC"/>
    <property type="match status" value="1"/>
</dbReference>
<dbReference type="NCBIfam" id="TIGR00043">
    <property type="entry name" value="rRNA maturation RNase YbeY"/>
    <property type="match status" value="1"/>
</dbReference>
<dbReference type="Proteomes" id="UP001597458">
    <property type="component" value="Unassembled WGS sequence"/>
</dbReference>
<dbReference type="InterPro" id="IPR020549">
    <property type="entry name" value="YbeY_CS"/>
</dbReference>
<keyword evidence="6 9" id="KW-0255">Endonuclease</keyword>